<accession>A0A0J6UZA1</accession>
<keyword evidence="1" id="KW-0863">Zinc-finger</keyword>
<gene>
    <name evidence="3" type="ORF">VQ02_25330</name>
</gene>
<dbReference type="EMBL" id="LABY01000187">
    <property type="protein sequence ID" value="KMO31766.1"/>
    <property type="molecule type" value="Genomic_DNA"/>
</dbReference>
<dbReference type="InterPro" id="IPR007527">
    <property type="entry name" value="Znf_SWIM"/>
</dbReference>
<dbReference type="RefSeq" id="WP_048447004.1">
    <property type="nucleotide sequence ID" value="NZ_LABY01000187.1"/>
</dbReference>
<keyword evidence="1" id="KW-0479">Metal-binding</keyword>
<dbReference type="PROSITE" id="PS50966">
    <property type="entry name" value="ZF_SWIM"/>
    <property type="match status" value="1"/>
</dbReference>
<evidence type="ECO:0000313" key="4">
    <source>
        <dbReference type="Proteomes" id="UP000035955"/>
    </source>
</evidence>
<organism evidence="3 4">
    <name type="scientific">Methylobacterium variabile</name>
    <dbReference type="NCBI Taxonomy" id="298794"/>
    <lineage>
        <taxon>Bacteria</taxon>
        <taxon>Pseudomonadati</taxon>
        <taxon>Pseudomonadota</taxon>
        <taxon>Alphaproteobacteria</taxon>
        <taxon>Hyphomicrobiales</taxon>
        <taxon>Methylobacteriaceae</taxon>
        <taxon>Methylobacterium</taxon>
    </lineage>
</organism>
<keyword evidence="4" id="KW-1185">Reference proteome</keyword>
<keyword evidence="1" id="KW-0862">Zinc</keyword>
<dbReference type="AlphaFoldDB" id="A0A0J6UZA1"/>
<dbReference type="GO" id="GO:0008270">
    <property type="term" value="F:zinc ion binding"/>
    <property type="evidence" value="ECO:0007669"/>
    <property type="project" value="UniProtKB-KW"/>
</dbReference>
<evidence type="ECO:0000313" key="3">
    <source>
        <dbReference type="EMBL" id="KMO31766.1"/>
    </source>
</evidence>
<proteinExistence type="predicted"/>
<dbReference type="OrthoDB" id="7593573at2"/>
<dbReference type="Proteomes" id="UP000035955">
    <property type="component" value="Unassembled WGS sequence"/>
</dbReference>
<reference evidence="3 4" key="1">
    <citation type="submission" date="2015-03" db="EMBL/GenBank/DDBJ databases">
        <title>Genome sequencing of Methylobacterium variabile DSM 16961.</title>
        <authorList>
            <person name="Chaudhry V."/>
            <person name="Patil P.B."/>
        </authorList>
    </citation>
    <scope>NUCLEOTIDE SEQUENCE [LARGE SCALE GENOMIC DNA]</scope>
    <source>
        <strain evidence="3 4">DSM 16961</strain>
    </source>
</reference>
<evidence type="ECO:0000259" key="2">
    <source>
        <dbReference type="PROSITE" id="PS50966"/>
    </source>
</evidence>
<feature type="domain" description="SWIM-type" evidence="2">
    <location>
        <begin position="63"/>
        <end position="101"/>
    </location>
</feature>
<dbReference type="PATRIC" id="fig|298794.3.peg.2650"/>
<comment type="caution">
    <text evidence="3">The sequence shown here is derived from an EMBL/GenBank/DDBJ whole genome shotgun (WGS) entry which is preliminary data.</text>
</comment>
<name>A0A0J6UZA1_9HYPH</name>
<sequence>MSRGRRGTVTSGSLPDEAAIRTLADPKVFERAREIARSGAVSDLVRRGDDLDAAVQGSEPAPYRVAIRLDPNGDVAEFRCTCPYEWGGACKHVVATLLRAVEPGAVTERPPLRELLDGLSREALTDLLLRRAGTDPDLPGWIEVELATAPGRRTVDPAPLAAQTRTVLARRVRNYWDDYEATGPAGELHALVEKAVPFLEAGDGRNALRVLVAVAEPFIEDWLAEMVETDEEMYLLFEDLGRMMAEAVLLADLSEDERDALFETVEGWQADLSDYAPEEFSLVTAALAAGWDAPALRAVLAGEAGASLPETEKAPGLVAARLRALAGSGRTEEYLNLARAAGDGAAFAGMLVRLGRADEAVAYAAEHVTSPLRALDLARRLRGAGHPDQALALARNGLGLRGTTAENDVLGHGPVAPLAHWLRDEANALGRPDLAREAARAAFAHTLSLADYIAVRTLAGTEWDPVRDDLLAILDGADRAPDRIAILLEEGLVGDAMAASGRGDFTDEAVLLRLAEAALERDPAWAARFAEGRAEPLLTGGSTPAYERAAAWLAHARRGYLAQGRRTEWAARIEALIAAHKRRYKLKPLLEALR</sequence>
<protein>
    <recommendedName>
        <fullName evidence="2">SWIM-type domain-containing protein</fullName>
    </recommendedName>
</protein>
<evidence type="ECO:0000256" key="1">
    <source>
        <dbReference type="PROSITE-ProRule" id="PRU00325"/>
    </source>
</evidence>